<dbReference type="InterPro" id="IPR006311">
    <property type="entry name" value="TAT_signal"/>
</dbReference>
<name>A0ABX1RFW0_9PSEU</name>
<evidence type="ECO:0000256" key="1">
    <source>
        <dbReference type="SAM" id="SignalP"/>
    </source>
</evidence>
<dbReference type="Gene3D" id="3.30.1330.40">
    <property type="entry name" value="RutC-like"/>
    <property type="match status" value="1"/>
</dbReference>
<dbReference type="Pfam" id="PF01042">
    <property type="entry name" value="Ribonuc_L-PSP"/>
    <property type="match status" value="1"/>
</dbReference>
<dbReference type="Proteomes" id="UP001296706">
    <property type="component" value="Unassembled WGS sequence"/>
</dbReference>
<organism evidence="2 3">
    <name type="scientific">Pseudonocardia xinjiangensis</name>
    <dbReference type="NCBI Taxonomy" id="75289"/>
    <lineage>
        <taxon>Bacteria</taxon>
        <taxon>Bacillati</taxon>
        <taxon>Actinomycetota</taxon>
        <taxon>Actinomycetes</taxon>
        <taxon>Pseudonocardiales</taxon>
        <taxon>Pseudonocardiaceae</taxon>
        <taxon>Pseudonocardia</taxon>
    </lineage>
</organism>
<reference evidence="2 3" key="1">
    <citation type="submission" date="2020-04" db="EMBL/GenBank/DDBJ databases">
        <authorList>
            <person name="Klaysubun C."/>
            <person name="Duangmal K."/>
            <person name="Lipun K."/>
        </authorList>
    </citation>
    <scope>NUCLEOTIDE SEQUENCE [LARGE SCALE GENOMIC DNA]</scope>
    <source>
        <strain evidence="2 3">JCM 11839</strain>
    </source>
</reference>
<dbReference type="SUPFAM" id="SSF55298">
    <property type="entry name" value="YjgF-like"/>
    <property type="match status" value="1"/>
</dbReference>
<dbReference type="PANTHER" id="PTHR11803">
    <property type="entry name" value="2-IMINOBUTANOATE/2-IMINOPROPANOATE DEAMINASE RIDA"/>
    <property type="match status" value="1"/>
</dbReference>
<evidence type="ECO:0000313" key="3">
    <source>
        <dbReference type="Proteomes" id="UP001296706"/>
    </source>
</evidence>
<keyword evidence="1" id="KW-0732">Signal</keyword>
<dbReference type="InterPro" id="IPR035959">
    <property type="entry name" value="RutC-like_sf"/>
</dbReference>
<accession>A0ABX1RFW0</accession>
<dbReference type="PANTHER" id="PTHR11803:SF59">
    <property type="entry name" value="ENDORIBONUCLEASE"/>
    <property type="match status" value="1"/>
</dbReference>
<feature type="signal peptide" evidence="1">
    <location>
        <begin position="1"/>
        <end position="41"/>
    </location>
</feature>
<keyword evidence="3" id="KW-1185">Reference proteome</keyword>
<evidence type="ECO:0000313" key="2">
    <source>
        <dbReference type="EMBL" id="NMH78128.1"/>
    </source>
</evidence>
<comment type="caution">
    <text evidence="2">The sequence shown here is derived from an EMBL/GenBank/DDBJ whole genome shotgun (WGS) entry which is preliminary data.</text>
</comment>
<dbReference type="RefSeq" id="WP_169396202.1">
    <property type="nucleotide sequence ID" value="NZ_BAAAJH010000029.1"/>
</dbReference>
<protein>
    <submittedName>
        <fullName evidence="2">Uncharacterized protein</fullName>
    </submittedName>
</protein>
<dbReference type="EMBL" id="JAAXKY010000036">
    <property type="protein sequence ID" value="NMH78128.1"/>
    <property type="molecule type" value="Genomic_DNA"/>
</dbReference>
<dbReference type="PROSITE" id="PS51318">
    <property type="entry name" value="TAT"/>
    <property type="match status" value="1"/>
</dbReference>
<sequence length="234" mass="24133">MPHRPSLQRQKTSPLARRRAVAAGAAVLVLAAGCSTGGAAAAAPAPPEVVSQAVLEPGQDNPMIAQGVALGAGAALYKTSGLGPTQLNAAVADGTPESFIDTDQFTGGRLPAGVTITEAQGMNVLRNIRENLEAQGLTLENVTTMRVFLDNAPGSDRADYAGWNRAYRQFFANTNLASGDTELVPLGTAAPAAPLVRNPARPSRFALEVQSLPVAGWLVEVEVDAVFPAGTGPR</sequence>
<feature type="chain" id="PRO_5045185564" evidence="1">
    <location>
        <begin position="42"/>
        <end position="234"/>
    </location>
</feature>
<proteinExistence type="predicted"/>
<dbReference type="PROSITE" id="PS51257">
    <property type="entry name" value="PROKAR_LIPOPROTEIN"/>
    <property type="match status" value="1"/>
</dbReference>
<dbReference type="InterPro" id="IPR006175">
    <property type="entry name" value="YjgF/YER057c/UK114"/>
</dbReference>
<gene>
    <name evidence="2" type="ORF">HF577_13670</name>
</gene>